<feature type="region of interest" description="Disordered" evidence="1">
    <location>
        <begin position="102"/>
        <end position="128"/>
    </location>
</feature>
<evidence type="ECO:0000256" key="1">
    <source>
        <dbReference type="SAM" id="MobiDB-lite"/>
    </source>
</evidence>
<dbReference type="Proteomes" id="UP000076727">
    <property type="component" value="Unassembled WGS sequence"/>
</dbReference>
<evidence type="ECO:0000313" key="3">
    <source>
        <dbReference type="Proteomes" id="UP000076727"/>
    </source>
</evidence>
<protein>
    <recommendedName>
        <fullName evidence="4">Myb-like domain-containing protein</fullName>
    </recommendedName>
</protein>
<gene>
    <name evidence="2" type="ORF">DAEQUDRAFT_754855</name>
</gene>
<sequence length="508" mass="56306">MDGSTLLRILQQTNLPLAQPQSQPQQQLDPALLANVTSALMSSASQGSQLPSQPQLSYNAPIGGHVPWQSFTVNGQSAPAAVDITQLLPILQQLTQHPVVSNTPAAPVHSQPPGHGQATGLDRLAGTSPDDEQILLNRMSVRSIKGWNVRQTLEGLHGVNNHTGGSWKDYFLENCDRLFRLVPLNEEEGEQNECSSVKEEPLPPRGRTISRGENPASASRTSKTHARGRSGSRSKPTVQRSCSRERSPSHARPHNRVRFSDTPSRSPTPPPAPDSNAKSARRFTDEEEEYLIKSVKWQASKNPLVSYNELARVMAEKAPNSGRSKDSWRGLLSLKRRNDVDRLLADARDNHKERAQGKGKGATLLGEDAEEEASESEGPDTEDDVQCMGAKGQPITTADYRIAARYIASRADWDPLASNYARWGAFAVRYPQRSDKSWAQLYVNHRANIDALVPKYRKRYTRRKEASSSEPATVILPPFYDTHKRDHGEINDDDEEYRTSGKRPRGSL</sequence>
<dbReference type="EMBL" id="KV429039">
    <property type="protein sequence ID" value="KZT72801.1"/>
    <property type="molecule type" value="Genomic_DNA"/>
</dbReference>
<feature type="compositionally biased region" description="Acidic residues" evidence="1">
    <location>
        <begin position="367"/>
        <end position="385"/>
    </location>
</feature>
<feature type="region of interest" description="Disordered" evidence="1">
    <location>
        <begin position="462"/>
        <end position="508"/>
    </location>
</feature>
<dbReference type="STRING" id="1314783.A0A165T1P7"/>
<feature type="compositionally biased region" description="Basic and acidic residues" evidence="1">
    <location>
        <begin position="347"/>
        <end position="356"/>
    </location>
</feature>
<dbReference type="AlphaFoldDB" id="A0A165T1P7"/>
<reference evidence="2 3" key="1">
    <citation type="journal article" date="2016" name="Mol. Biol. Evol.">
        <title>Comparative Genomics of Early-Diverging Mushroom-Forming Fungi Provides Insights into the Origins of Lignocellulose Decay Capabilities.</title>
        <authorList>
            <person name="Nagy L.G."/>
            <person name="Riley R."/>
            <person name="Tritt A."/>
            <person name="Adam C."/>
            <person name="Daum C."/>
            <person name="Floudas D."/>
            <person name="Sun H."/>
            <person name="Yadav J.S."/>
            <person name="Pangilinan J."/>
            <person name="Larsson K.H."/>
            <person name="Matsuura K."/>
            <person name="Barry K."/>
            <person name="Labutti K."/>
            <person name="Kuo R."/>
            <person name="Ohm R.A."/>
            <person name="Bhattacharya S.S."/>
            <person name="Shirouzu T."/>
            <person name="Yoshinaga Y."/>
            <person name="Martin F.M."/>
            <person name="Grigoriev I.V."/>
            <person name="Hibbett D.S."/>
        </authorList>
    </citation>
    <scope>NUCLEOTIDE SEQUENCE [LARGE SCALE GENOMIC DNA]</scope>
    <source>
        <strain evidence="2 3">L-15889</strain>
    </source>
</reference>
<accession>A0A165T1P7</accession>
<dbReference type="OrthoDB" id="3194584at2759"/>
<evidence type="ECO:0008006" key="4">
    <source>
        <dbReference type="Google" id="ProtNLM"/>
    </source>
</evidence>
<feature type="compositionally biased region" description="Basic residues" evidence="1">
    <location>
        <begin position="222"/>
        <end position="232"/>
    </location>
</feature>
<evidence type="ECO:0000313" key="2">
    <source>
        <dbReference type="EMBL" id="KZT72801.1"/>
    </source>
</evidence>
<name>A0A165T1P7_9APHY</name>
<proteinExistence type="predicted"/>
<organism evidence="2 3">
    <name type="scientific">Daedalea quercina L-15889</name>
    <dbReference type="NCBI Taxonomy" id="1314783"/>
    <lineage>
        <taxon>Eukaryota</taxon>
        <taxon>Fungi</taxon>
        <taxon>Dikarya</taxon>
        <taxon>Basidiomycota</taxon>
        <taxon>Agaricomycotina</taxon>
        <taxon>Agaricomycetes</taxon>
        <taxon>Polyporales</taxon>
        <taxon>Fomitopsis</taxon>
    </lineage>
</organism>
<feature type="compositionally biased region" description="Basic and acidic residues" evidence="1">
    <location>
        <begin position="481"/>
        <end position="490"/>
    </location>
</feature>
<feature type="region of interest" description="Disordered" evidence="1">
    <location>
        <begin position="187"/>
        <end position="283"/>
    </location>
</feature>
<feature type="region of interest" description="Disordered" evidence="1">
    <location>
        <begin position="347"/>
        <end position="386"/>
    </location>
</feature>
<keyword evidence="3" id="KW-1185">Reference proteome</keyword>